<dbReference type="AlphaFoldDB" id="A0A9W6WH86"/>
<evidence type="ECO:0000256" key="2">
    <source>
        <dbReference type="ARBA" id="ARBA00004496"/>
    </source>
</evidence>
<dbReference type="GO" id="GO:0032456">
    <property type="term" value="P:endocytic recycling"/>
    <property type="evidence" value="ECO:0007669"/>
    <property type="project" value="TreeGrafter"/>
</dbReference>
<feature type="coiled-coil region" evidence="10">
    <location>
        <begin position="611"/>
        <end position="638"/>
    </location>
</feature>
<comment type="subcellular location">
    <subcellularLocation>
        <location evidence="2">Cytoplasm</location>
    </subcellularLocation>
    <subcellularLocation>
        <location evidence="1">Endomembrane system</location>
        <topology evidence="1">Peripheral membrane protein</topology>
    </subcellularLocation>
</comment>
<dbReference type="Gene3D" id="3.30.1520.10">
    <property type="entry name" value="Phox-like domain"/>
    <property type="match status" value="1"/>
</dbReference>
<keyword evidence="5" id="KW-0963">Cytoplasm</keyword>
<evidence type="ECO:0000256" key="11">
    <source>
        <dbReference type="SAM" id="MobiDB-lite"/>
    </source>
</evidence>
<proteinExistence type="inferred from homology"/>
<keyword evidence="14" id="KW-1185">Reference proteome</keyword>
<feature type="compositionally biased region" description="Low complexity" evidence="11">
    <location>
        <begin position="465"/>
        <end position="477"/>
    </location>
</feature>
<dbReference type="PANTHER" id="PTHR45949:SF2">
    <property type="entry name" value="SORTING NEXIN-4"/>
    <property type="match status" value="1"/>
</dbReference>
<evidence type="ECO:0000256" key="10">
    <source>
        <dbReference type="SAM" id="Coils"/>
    </source>
</evidence>
<feature type="compositionally biased region" description="Low complexity" evidence="11">
    <location>
        <begin position="357"/>
        <end position="374"/>
    </location>
</feature>
<dbReference type="SUPFAM" id="SSF64268">
    <property type="entry name" value="PX domain"/>
    <property type="match status" value="1"/>
</dbReference>
<protein>
    <recommendedName>
        <fullName evidence="8">Sorting nexin-4</fullName>
    </recommendedName>
    <alternativeName>
        <fullName evidence="9">Autophagy-related protein 24</fullName>
    </alternativeName>
</protein>
<feature type="domain" description="PX" evidence="12">
    <location>
        <begin position="221"/>
        <end position="342"/>
    </location>
</feature>
<feature type="compositionally biased region" description="Basic and acidic residues" evidence="11">
    <location>
        <begin position="11"/>
        <end position="23"/>
    </location>
</feature>
<gene>
    <name evidence="13" type="ORF">Cboi02_000339000</name>
</gene>
<dbReference type="GO" id="GO:0061709">
    <property type="term" value="P:reticulophagy"/>
    <property type="evidence" value="ECO:0007669"/>
    <property type="project" value="TreeGrafter"/>
</dbReference>
<dbReference type="PROSITE" id="PS50195">
    <property type="entry name" value="PX"/>
    <property type="match status" value="1"/>
</dbReference>
<reference evidence="13" key="1">
    <citation type="submission" date="2023-04" db="EMBL/GenBank/DDBJ databases">
        <title>Candida boidinii NBRC 10035.</title>
        <authorList>
            <person name="Ichikawa N."/>
            <person name="Sato H."/>
            <person name="Tonouchi N."/>
        </authorList>
    </citation>
    <scope>NUCLEOTIDE SEQUENCE</scope>
    <source>
        <strain evidence="13">NBRC 10035</strain>
    </source>
</reference>
<dbReference type="GO" id="GO:0005769">
    <property type="term" value="C:early endosome"/>
    <property type="evidence" value="ECO:0007669"/>
    <property type="project" value="TreeGrafter"/>
</dbReference>
<dbReference type="GO" id="GO:0000422">
    <property type="term" value="P:autophagy of mitochondrion"/>
    <property type="evidence" value="ECO:0007669"/>
    <property type="project" value="TreeGrafter"/>
</dbReference>
<evidence type="ECO:0000256" key="9">
    <source>
        <dbReference type="ARBA" id="ARBA00041273"/>
    </source>
</evidence>
<dbReference type="InterPro" id="IPR027267">
    <property type="entry name" value="AH/BAR_dom_sf"/>
</dbReference>
<dbReference type="GO" id="GO:0034727">
    <property type="term" value="P:piecemeal microautophagy of the nucleus"/>
    <property type="evidence" value="ECO:0007669"/>
    <property type="project" value="TreeGrafter"/>
</dbReference>
<feature type="region of interest" description="Disordered" evidence="11">
    <location>
        <begin position="461"/>
        <end position="492"/>
    </location>
</feature>
<feature type="region of interest" description="Disordered" evidence="11">
    <location>
        <begin position="353"/>
        <end position="374"/>
    </location>
</feature>
<keyword evidence="6" id="KW-0446">Lipid-binding</keyword>
<evidence type="ECO:0000256" key="5">
    <source>
        <dbReference type="ARBA" id="ARBA00022490"/>
    </source>
</evidence>
<keyword evidence="4" id="KW-0813">Transport</keyword>
<keyword evidence="7" id="KW-0472">Membrane</keyword>
<comment type="similarity">
    <text evidence="3">Belongs to the sorting nexin family.</text>
</comment>
<feature type="compositionally biased region" description="Polar residues" evidence="11">
    <location>
        <begin position="74"/>
        <end position="86"/>
    </location>
</feature>
<evidence type="ECO:0000256" key="4">
    <source>
        <dbReference type="ARBA" id="ARBA00022448"/>
    </source>
</evidence>
<keyword evidence="10" id="KW-0175">Coiled coil</keyword>
<evidence type="ECO:0000313" key="13">
    <source>
        <dbReference type="EMBL" id="GME71886.1"/>
    </source>
</evidence>
<dbReference type="InterPro" id="IPR001683">
    <property type="entry name" value="PX_dom"/>
</dbReference>
<evidence type="ECO:0000259" key="12">
    <source>
        <dbReference type="PROSITE" id="PS50195"/>
    </source>
</evidence>
<evidence type="ECO:0000256" key="7">
    <source>
        <dbReference type="ARBA" id="ARBA00023136"/>
    </source>
</evidence>
<accession>A0A9W6WH86</accession>
<name>A0A9W6WH86_CANBO</name>
<comment type="caution">
    <text evidence="13">The sequence shown here is derived from an EMBL/GenBank/DDBJ whole genome shotgun (WGS) entry which is preliminary data.</text>
</comment>
<feature type="compositionally biased region" description="Polar residues" evidence="11">
    <location>
        <begin position="1"/>
        <end position="10"/>
    </location>
</feature>
<dbReference type="PANTHER" id="PTHR45949">
    <property type="entry name" value="SORTING NEXIN-4"/>
    <property type="match status" value="1"/>
</dbReference>
<dbReference type="Gene3D" id="1.20.1270.60">
    <property type="entry name" value="Arfaptin homology (AH) domain/BAR domain"/>
    <property type="match status" value="1"/>
</dbReference>
<dbReference type="GO" id="GO:0035091">
    <property type="term" value="F:phosphatidylinositol binding"/>
    <property type="evidence" value="ECO:0007669"/>
    <property type="project" value="InterPro"/>
</dbReference>
<feature type="region of interest" description="Disordered" evidence="11">
    <location>
        <begin position="1"/>
        <end position="129"/>
    </location>
</feature>
<dbReference type="InterPro" id="IPR036871">
    <property type="entry name" value="PX_dom_sf"/>
</dbReference>
<dbReference type="SMART" id="SM00312">
    <property type="entry name" value="PX"/>
    <property type="match status" value="1"/>
</dbReference>
<dbReference type="Pfam" id="PF00787">
    <property type="entry name" value="PX"/>
    <property type="match status" value="1"/>
</dbReference>
<dbReference type="CDD" id="cd06863">
    <property type="entry name" value="PX_Atg24p"/>
    <property type="match status" value="1"/>
</dbReference>
<feature type="compositionally biased region" description="Low complexity" evidence="11">
    <location>
        <begin position="30"/>
        <end position="47"/>
    </location>
</feature>
<feature type="compositionally biased region" description="Acidic residues" evidence="11">
    <location>
        <begin position="117"/>
        <end position="126"/>
    </location>
</feature>
<dbReference type="EMBL" id="BSXN01001162">
    <property type="protein sequence ID" value="GME71886.1"/>
    <property type="molecule type" value="Genomic_DNA"/>
</dbReference>
<dbReference type="GO" id="GO:0000407">
    <property type="term" value="C:phagophore assembly site"/>
    <property type="evidence" value="ECO:0007669"/>
    <property type="project" value="TreeGrafter"/>
</dbReference>
<dbReference type="GO" id="GO:0015031">
    <property type="term" value="P:protein transport"/>
    <property type="evidence" value="ECO:0007669"/>
    <property type="project" value="TreeGrafter"/>
</dbReference>
<evidence type="ECO:0000256" key="6">
    <source>
        <dbReference type="ARBA" id="ARBA00023121"/>
    </source>
</evidence>
<sequence length="648" mass="73836">MSSDQFTSVQWDRDEPEFSHEVETIEESNETNSDTTDTQNTNDNNIEPIIESNEDDSQTAAGDTDNNKDTGDNSTVKSITSINENQNETRDNKDKIDALTDDKHDQSDKHISNEAIDAIDQDDDEMDKSQPDLLATETSNFSLITEHGQSKSSLNPLDTTITEETLPSTATPAAATGTAHQENSTDQGIGQQAYIIDDDFSNIHQQQQQQHIESDDHDSNYFIETSVSSPITDYEGQNPFVSYLIRTKTNNPKFKSKFFQVRRRYSDFNFLFECLSNDFPAVIIPPLPNKQRLEYIKGGRFTEEFTNKRAISLNNFLSRICEHPILSRTHLFHTFLENSDYWNTIKSNLKIIGGGDNNNSNKNGNKNGNKNSIDASQNLETVSDYIMNAFKKPNFESKNSKEFQEIYDKSTKLQENLNKVDIIYSKVLKRQNDLADDFSRFSDEFSKLTILLDSDFNLRPDSEINKNSTNNNNSSVNNDKKLKNLSTNKSSSSSELKSHQIISKKFGLFSDNLKKFSDRSHALNHQIEYNYLTSLRDLEHYITSLKNILKLKDAKSLDYEMLSNYLEKAEQERTYLMNGGSITSTTEGALSFLSRKFESLTTGHSSITSSGNLTNERIEKLNSRIEMLKKEKQNSLDLFNKFEIQTVK</sequence>
<organism evidence="13 14">
    <name type="scientific">Candida boidinii</name>
    <name type="common">Yeast</name>
    <dbReference type="NCBI Taxonomy" id="5477"/>
    <lineage>
        <taxon>Eukaryota</taxon>
        <taxon>Fungi</taxon>
        <taxon>Dikarya</taxon>
        <taxon>Ascomycota</taxon>
        <taxon>Saccharomycotina</taxon>
        <taxon>Pichiomycetes</taxon>
        <taxon>Pichiales</taxon>
        <taxon>Pichiaceae</taxon>
        <taxon>Ogataea</taxon>
        <taxon>Ogataea/Candida clade</taxon>
    </lineage>
</organism>
<feature type="compositionally biased region" description="Basic and acidic residues" evidence="11">
    <location>
        <begin position="87"/>
        <end position="112"/>
    </location>
</feature>
<evidence type="ECO:0000256" key="1">
    <source>
        <dbReference type="ARBA" id="ARBA00004184"/>
    </source>
</evidence>
<evidence type="ECO:0000313" key="14">
    <source>
        <dbReference type="Proteomes" id="UP001165120"/>
    </source>
</evidence>
<dbReference type="Proteomes" id="UP001165120">
    <property type="component" value="Unassembled WGS sequence"/>
</dbReference>
<evidence type="ECO:0000256" key="8">
    <source>
        <dbReference type="ARBA" id="ARBA00040748"/>
    </source>
</evidence>
<evidence type="ECO:0000256" key="3">
    <source>
        <dbReference type="ARBA" id="ARBA00010883"/>
    </source>
</evidence>